<feature type="transmembrane region" description="Helical" evidence="1">
    <location>
        <begin position="20"/>
        <end position="45"/>
    </location>
</feature>
<sequence length="357" mass="38795">MAGSQAPFEILSEDNRGPLVTLVSAAFLITAIIFVAAKIASVVYFKHRRTSVSIPIWVALVVVMQKAVDNGLGRHLNALTDTAIRISSEYTYTAQLIEVVVLSLSKISTALLVWKLTPHHGIRRACTITISLTAAWAVFALFGVAFQCEIPEPWIYSPSRCTGQGAILYPIIVTHILIEILIIAIPFFMLHEVQLKWTAKVKILCSFSARGLVVIMGACQLALLPSVLHSTDPSSMVCTSVITACMPTLYHIFAGLHSGLITTQLPEELELKHANGSAYRSQLTNSGRRGGARYLYATGSGIFGSGTNGTKGEVVRKTSVSESTESTRQLTRELNRDGVLKTVDITVQVEDMYSSGR</sequence>
<feature type="transmembrane region" description="Helical" evidence="1">
    <location>
        <begin position="211"/>
        <end position="228"/>
    </location>
</feature>
<keyword evidence="1" id="KW-1133">Transmembrane helix</keyword>
<dbReference type="RefSeq" id="XP_025400985.1">
    <property type="nucleotide sequence ID" value="XM_025539278.1"/>
</dbReference>
<gene>
    <name evidence="3" type="ORF">BO70DRAFT_288405</name>
</gene>
<protein>
    <recommendedName>
        <fullName evidence="2">Rhodopsin domain-containing protein</fullName>
    </recommendedName>
</protein>
<keyword evidence="1" id="KW-0472">Membrane</keyword>
<dbReference type="VEuPathDB" id="FungiDB:BO70DRAFT_288405"/>
<dbReference type="InterPro" id="IPR049326">
    <property type="entry name" value="Rhodopsin_dom_fungi"/>
</dbReference>
<feature type="transmembrane region" description="Helical" evidence="1">
    <location>
        <begin position="126"/>
        <end position="146"/>
    </location>
</feature>
<accession>A0A317WK61</accession>
<comment type="caution">
    <text evidence="3">The sequence shown here is derived from an EMBL/GenBank/DDBJ whole genome shotgun (WGS) entry which is preliminary data.</text>
</comment>
<feature type="transmembrane region" description="Helical" evidence="1">
    <location>
        <begin position="166"/>
        <end position="190"/>
    </location>
</feature>
<dbReference type="Pfam" id="PF20684">
    <property type="entry name" value="Fung_rhodopsin"/>
    <property type="match status" value="1"/>
</dbReference>
<evidence type="ECO:0000313" key="3">
    <source>
        <dbReference type="EMBL" id="PWY86753.1"/>
    </source>
</evidence>
<feature type="transmembrane region" description="Helical" evidence="1">
    <location>
        <begin position="234"/>
        <end position="253"/>
    </location>
</feature>
<dbReference type="EMBL" id="MSFL01000007">
    <property type="protein sequence ID" value="PWY86753.1"/>
    <property type="molecule type" value="Genomic_DNA"/>
</dbReference>
<dbReference type="GeneID" id="37061515"/>
<dbReference type="OrthoDB" id="3918601at2759"/>
<feature type="domain" description="Rhodopsin" evidence="2">
    <location>
        <begin position="58"/>
        <end position="253"/>
    </location>
</feature>
<name>A0A317WK61_9EURO</name>
<evidence type="ECO:0000313" key="4">
    <source>
        <dbReference type="Proteomes" id="UP000247233"/>
    </source>
</evidence>
<dbReference type="PANTHER" id="PTHR38794">
    <property type="entry name" value="INTEGRAL MEMBRANE PROTEIN"/>
    <property type="match status" value="1"/>
</dbReference>
<keyword evidence="4" id="KW-1185">Reference proteome</keyword>
<keyword evidence="1" id="KW-0812">Transmembrane</keyword>
<proteinExistence type="predicted"/>
<dbReference type="PANTHER" id="PTHR38794:SF3">
    <property type="entry name" value="INTEGRAL MEMBRANE PROTEIN"/>
    <property type="match status" value="1"/>
</dbReference>
<organism evidence="3 4">
    <name type="scientific">Aspergillus heteromorphus CBS 117.55</name>
    <dbReference type="NCBI Taxonomy" id="1448321"/>
    <lineage>
        <taxon>Eukaryota</taxon>
        <taxon>Fungi</taxon>
        <taxon>Dikarya</taxon>
        <taxon>Ascomycota</taxon>
        <taxon>Pezizomycotina</taxon>
        <taxon>Eurotiomycetes</taxon>
        <taxon>Eurotiomycetidae</taxon>
        <taxon>Eurotiales</taxon>
        <taxon>Aspergillaceae</taxon>
        <taxon>Aspergillus</taxon>
        <taxon>Aspergillus subgen. Circumdati</taxon>
    </lineage>
</organism>
<dbReference type="AlphaFoldDB" id="A0A317WK61"/>
<reference evidence="3 4" key="1">
    <citation type="submission" date="2016-12" db="EMBL/GenBank/DDBJ databases">
        <title>The genomes of Aspergillus section Nigri reveals drivers in fungal speciation.</title>
        <authorList>
            <consortium name="DOE Joint Genome Institute"/>
            <person name="Vesth T.C."/>
            <person name="Nybo J."/>
            <person name="Theobald S."/>
            <person name="Brandl J."/>
            <person name="Frisvad J.C."/>
            <person name="Nielsen K.F."/>
            <person name="Lyhne E.K."/>
            <person name="Kogle M.E."/>
            <person name="Kuo A."/>
            <person name="Riley R."/>
            <person name="Clum A."/>
            <person name="Nolan M."/>
            <person name="Lipzen A."/>
            <person name="Salamov A."/>
            <person name="Henrissat B."/>
            <person name="Wiebenga A."/>
            <person name="De Vries R.P."/>
            <person name="Grigoriev I.V."/>
            <person name="Mortensen U.H."/>
            <person name="Andersen M.R."/>
            <person name="Baker S.E."/>
        </authorList>
    </citation>
    <scope>NUCLEOTIDE SEQUENCE [LARGE SCALE GENOMIC DNA]</scope>
    <source>
        <strain evidence="3 4">CBS 117.55</strain>
    </source>
</reference>
<dbReference type="Proteomes" id="UP000247233">
    <property type="component" value="Unassembled WGS sequence"/>
</dbReference>
<evidence type="ECO:0000256" key="1">
    <source>
        <dbReference type="SAM" id="Phobius"/>
    </source>
</evidence>
<evidence type="ECO:0000259" key="2">
    <source>
        <dbReference type="Pfam" id="PF20684"/>
    </source>
</evidence>